<protein>
    <submittedName>
        <fullName evidence="1">Uncharacterized protein</fullName>
    </submittedName>
</protein>
<evidence type="ECO:0000313" key="1">
    <source>
        <dbReference type="EMBL" id="ADY26857.1"/>
    </source>
</evidence>
<name>F0RL65_DEIPM</name>
<dbReference type="EMBL" id="CP002536">
    <property type="protein sequence ID" value="ADY26857.1"/>
    <property type="molecule type" value="Genomic_DNA"/>
</dbReference>
<proteinExistence type="predicted"/>
<sequence length="42" mass="4549">MEYRSILIFMHPFAQVAPVPARVGVAGFVRWPVLPGAGSPAR</sequence>
<dbReference type="HOGENOM" id="CLU_3250390_0_0_0"/>
<keyword evidence="2" id="KW-1185">Reference proteome</keyword>
<dbReference type="KEGG" id="dpt:Deipr_1723"/>
<dbReference type="AlphaFoldDB" id="F0RL65"/>
<reference evidence="1 2" key="2">
    <citation type="journal article" date="2012" name="Stand. Genomic Sci.">
        <title>Complete genome sequence of the orange-red pigmented, radioresistant Deinococcus proteolyticus type strain (MRP(T)).</title>
        <authorList>
            <person name="Copeland A."/>
            <person name="Zeytun A."/>
            <person name="Yassawong M."/>
            <person name="Nolan M."/>
            <person name="Lucas S."/>
            <person name="Hammon N."/>
            <person name="Deshpande S."/>
            <person name="Cheng J.F."/>
            <person name="Han C."/>
            <person name="Tapia R."/>
            <person name="Goodwin L.A."/>
            <person name="Pitluck S."/>
            <person name="Mavromatis K."/>
            <person name="Liolios K."/>
            <person name="Pagani I."/>
            <person name="Ivanova N."/>
            <person name="Mikhailova N."/>
            <person name="Pati A."/>
            <person name="Chen A."/>
            <person name="Palaniappan K."/>
            <person name="Land M."/>
            <person name="Hauser L."/>
            <person name="Jeffries C.D."/>
            <person name="Brambilla E.M."/>
            <person name="Rohde M."/>
            <person name="Sikorski J."/>
            <person name="Pukall R."/>
            <person name="Goker M."/>
            <person name="Detter J.C."/>
            <person name="Woyke T."/>
            <person name="Bristow J."/>
            <person name="Eisen J.A."/>
            <person name="Markowitz V."/>
            <person name="Hugenholtz P."/>
            <person name="Kyrpides N.C."/>
            <person name="Klenk H.P."/>
            <person name="Lapidus A."/>
        </authorList>
    </citation>
    <scope>NUCLEOTIDE SEQUENCE [LARGE SCALE GENOMIC DNA]</scope>
    <source>
        <strain evidence="2">ATCC 35074 / DSM 20540 / JCM 6276 / NBRC 101906 / NCIMB 13154 / VKM Ac-1939 / CCM 2703 / MRP</strain>
    </source>
</reference>
<reference evidence="2" key="1">
    <citation type="submission" date="2011-02" db="EMBL/GenBank/DDBJ databases">
        <title>The complete sequence of chromosome of Deinococcus proteolyticus DSM 20540.</title>
        <authorList>
            <consortium name="US DOE Joint Genome Institute (JGI-PGF)"/>
            <person name="Lucas S."/>
            <person name="Copeland A."/>
            <person name="Lapidus A."/>
            <person name="Bruce D."/>
            <person name="Goodwin L."/>
            <person name="Pitluck S."/>
            <person name="Kyrpides N."/>
            <person name="Mavromatis K."/>
            <person name="Pagani I."/>
            <person name="Ivanova N."/>
            <person name="Ovchinnikova G."/>
            <person name="Zeytun A."/>
            <person name="Detter J.C."/>
            <person name="Han C."/>
            <person name="Land M."/>
            <person name="Hauser L."/>
            <person name="Markowitz V."/>
            <person name="Cheng J.-F."/>
            <person name="Hugenholtz P."/>
            <person name="Woyke T."/>
            <person name="Wu D."/>
            <person name="Pukall R."/>
            <person name="Steenblock K."/>
            <person name="Brambilla E."/>
            <person name="Klenk H.-P."/>
            <person name="Eisen J.A."/>
        </authorList>
    </citation>
    <scope>NUCLEOTIDE SEQUENCE [LARGE SCALE GENOMIC DNA]</scope>
    <source>
        <strain evidence="2">ATCC 35074 / DSM 20540 / JCM 6276 / NBRC 101906 / NCIMB 13154 / VKM Ac-1939 / CCM 2703 / MRP</strain>
    </source>
</reference>
<accession>F0RL65</accession>
<dbReference type="Proteomes" id="UP000007718">
    <property type="component" value="Chromosome"/>
</dbReference>
<gene>
    <name evidence="1" type="ordered locus">Deipr_1723</name>
</gene>
<evidence type="ECO:0000313" key="2">
    <source>
        <dbReference type="Proteomes" id="UP000007718"/>
    </source>
</evidence>
<organism evidence="1 2">
    <name type="scientific">Deinococcus proteolyticus (strain ATCC 35074 / DSM 20540 / JCM 6276 / NBRC 101906 / NCIMB 13154 / VKM Ac-1939 / CCM 2703 / MRP)</name>
    <dbReference type="NCBI Taxonomy" id="693977"/>
    <lineage>
        <taxon>Bacteria</taxon>
        <taxon>Thermotogati</taxon>
        <taxon>Deinococcota</taxon>
        <taxon>Deinococci</taxon>
        <taxon>Deinococcales</taxon>
        <taxon>Deinococcaceae</taxon>
        <taxon>Deinococcus</taxon>
    </lineage>
</organism>